<dbReference type="Proteomes" id="UP000034803">
    <property type="component" value="Unassembled WGS sequence"/>
</dbReference>
<keyword evidence="2" id="KW-0812">Transmembrane</keyword>
<keyword evidence="2" id="KW-0472">Membrane</keyword>
<dbReference type="EMBL" id="LBOI01000009">
    <property type="protein sequence ID" value="KKP31423.1"/>
    <property type="molecule type" value="Genomic_DNA"/>
</dbReference>
<name>A0A0F9YJC2_9BACT</name>
<evidence type="ECO:0000313" key="4">
    <source>
        <dbReference type="Proteomes" id="UP000034803"/>
    </source>
</evidence>
<evidence type="ECO:0000313" key="3">
    <source>
        <dbReference type="EMBL" id="KKP31423.1"/>
    </source>
</evidence>
<reference evidence="3 4" key="1">
    <citation type="journal article" date="2015" name="Nature">
        <title>rRNA introns, odd ribosomes, and small enigmatic genomes across a large radiation of phyla.</title>
        <authorList>
            <person name="Brown C.T."/>
            <person name="Hug L.A."/>
            <person name="Thomas B.C."/>
            <person name="Sharon I."/>
            <person name="Castelle C.J."/>
            <person name="Singh A."/>
            <person name="Wilkins M.J."/>
            <person name="Williams K.H."/>
            <person name="Banfield J.F."/>
        </authorList>
    </citation>
    <scope>NUCLEOTIDE SEQUENCE [LARGE SCALE GENOMIC DNA]</scope>
</reference>
<comment type="caution">
    <text evidence="3">The sequence shown here is derived from an EMBL/GenBank/DDBJ whole genome shotgun (WGS) entry which is preliminary data.</text>
</comment>
<organism evidence="3 4">
    <name type="scientific">Candidatus Woesebacteria bacterium GW2011_GWC2_31_9</name>
    <dbReference type="NCBI Taxonomy" id="1618586"/>
    <lineage>
        <taxon>Bacteria</taxon>
        <taxon>Candidatus Woeseibacteriota</taxon>
    </lineage>
</organism>
<dbReference type="PATRIC" id="fig|1618586.3.peg.508"/>
<gene>
    <name evidence="3" type="ORF">UR21_C0009G0004</name>
</gene>
<feature type="transmembrane region" description="Helical" evidence="2">
    <location>
        <begin position="20"/>
        <end position="45"/>
    </location>
</feature>
<feature type="compositionally biased region" description="Low complexity" evidence="1">
    <location>
        <begin position="125"/>
        <end position="156"/>
    </location>
</feature>
<sequence length="201" mass="20185">MPEEEVKIVGLSKEKVGGKVNFKIIFAIIGIVVLALGIVAGIILVREQQNISEDAQTCNEECPSADGVLRNCHPPNSNGSAQESVCSSSGLVAFCGSRNYCCPSAGAPWTTNLTLCATEAPTPTETATATTTSTGSGSPTSTTSTGSGSASVTPTGFSRATPTAIASETSAPIPVTGASWPTILGAGVGIIVVLTSLLLAL</sequence>
<protein>
    <submittedName>
        <fullName evidence="3">Uncharacterized protein</fullName>
    </submittedName>
</protein>
<accession>A0A0F9YJC2</accession>
<keyword evidence="2" id="KW-1133">Transmembrane helix</keyword>
<feature type="transmembrane region" description="Helical" evidence="2">
    <location>
        <begin position="180"/>
        <end position="200"/>
    </location>
</feature>
<evidence type="ECO:0000256" key="2">
    <source>
        <dbReference type="SAM" id="Phobius"/>
    </source>
</evidence>
<proteinExistence type="predicted"/>
<dbReference type="AlphaFoldDB" id="A0A0F9YJC2"/>
<evidence type="ECO:0000256" key="1">
    <source>
        <dbReference type="SAM" id="MobiDB-lite"/>
    </source>
</evidence>
<feature type="region of interest" description="Disordered" evidence="1">
    <location>
        <begin position="125"/>
        <end position="158"/>
    </location>
</feature>